<evidence type="ECO:0000259" key="2">
    <source>
        <dbReference type="PROSITE" id="PS50828"/>
    </source>
</evidence>
<dbReference type="PANTHER" id="PTHR35562">
    <property type="entry name" value="DNA ENDONUCLEASE SMRA-RELATED"/>
    <property type="match status" value="1"/>
</dbReference>
<dbReference type="Gene3D" id="3.30.1370.110">
    <property type="match status" value="1"/>
</dbReference>
<dbReference type="PANTHER" id="PTHR35562:SF2">
    <property type="entry name" value="DNA ENDONUCLEASE SMRA-RELATED"/>
    <property type="match status" value="1"/>
</dbReference>
<protein>
    <submittedName>
        <fullName evidence="3">DNA-nicking Smr family endonuclease</fullName>
    </submittedName>
</protein>
<dbReference type="SMART" id="SM00463">
    <property type="entry name" value="SMR"/>
    <property type="match status" value="1"/>
</dbReference>
<keyword evidence="4" id="KW-1185">Reference proteome</keyword>
<dbReference type="PROSITE" id="PS50828">
    <property type="entry name" value="SMR"/>
    <property type="match status" value="1"/>
</dbReference>
<dbReference type="SUPFAM" id="SSF160443">
    <property type="entry name" value="SMR domain-like"/>
    <property type="match status" value="1"/>
</dbReference>
<dbReference type="InterPro" id="IPR002625">
    <property type="entry name" value="Smr_dom"/>
</dbReference>
<organism evidence="3 4">
    <name type="scientific">Pseudofulvimonas gallinarii</name>
    <dbReference type="NCBI Taxonomy" id="634155"/>
    <lineage>
        <taxon>Bacteria</taxon>
        <taxon>Pseudomonadati</taxon>
        <taxon>Pseudomonadota</taxon>
        <taxon>Gammaproteobacteria</taxon>
        <taxon>Lysobacterales</taxon>
        <taxon>Rhodanobacteraceae</taxon>
        <taxon>Pseudofulvimonas</taxon>
    </lineage>
</organism>
<keyword evidence="3" id="KW-0540">Nuclease</keyword>
<dbReference type="Proteomes" id="UP000294599">
    <property type="component" value="Unassembled WGS sequence"/>
</dbReference>
<dbReference type="OrthoDB" id="9808881at2"/>
<sequence length="197" mass="22007">MRDQRNGNRTRSRRGKPAPAPSATADDVDLFRQSIGDIRPLRPVDERSDQRARPPRPVPRQFLADEARVLDELLDEPTGPLASEIGEVLSYLRDGHDPRLLRRLKSGTFAVQDEIDLHHLRQRDARRILREFLAEAADLGHRCVRVIHGKGLRSPEGPVLKAMVDGLLRQHGHVLAFASARPQDGGTGATLVLLRRG</sequence>
<reference evidence="3 4" key="1">
    <citation type="submission" date="2019-03" db="EMBL/GenBank/DDBJ databases">
        <title>Genomic Encyclopedia of Type Strains, Phase IV (KMG-IV): sequencing the most valuable type-strain genomes for metagenomic binning, comparative biology and taxonomic classification.</title>
        <authorList>
            <person name="Goeker M."/>
        </authorList>
    </citation>
    <scope>NUCLEOTIDE SEQUENCE [LARGE SCALE GENOMIC DNA]</scope>
    <source>
        <strain evidence="3 4">DSM 21944</strain>
    </source>
</reference>
<feature type="compositionally biased region" description="Basic and acidic residues" evidence="1">
    <location>
        <begin position="39"/>
        <end position="52"/>
    </location>
</feature>
<feature type="domain" description="Smr" evidence="2">
    <location>
        <begin position="115"/>
        <end position="195"/>
    </location>
</feature>
<keyword evidence="3" id="KW-0378">Hydrolase</keyword>
<evidence type="ECO:0000313" key="4">
    <source>
        <dbReference type="Proteomes" id="UP000294599"/>
    </source>
</evidence>
<dbReference type="EMBL" id="SMAF01000002">
    <property type="protein sequence ID" value="TCT00691.1"/>
    <property type="molecule type" value="Genomic_DNA"/>
</dbReference>
<proteinExistence type="predicted"/>
<keyword evidence="3" id="KW-0255">Endonuclease</keyword>
<gene>
    <name evidence="3" type="ORF">EDC25_10255</name>
</gene>
<dbReference type="AlphaFoldDB" id="A0A4R3LL92"/>
<accession>A0A4R3LL92</accession>
<dbReference type="RefSeq" id="WP_123520817.1">
    <property type="nucleotide sequence ID" value="NZ_JBHLWF010000013.1"/>
</dbReference>
<comment type="caution">
    <text evidence="3">The sequence shown here is derived from an EMBL/GenBank/DDBJ whole genome shotgun (WGS) entry which is preliminary data.</text>
</comment>
<dbReference type="Pfam" id="PF01713">
    <property type="entry name" value="Smr"/>
    <property type="match status" value="1"/>
</dbReference>
<evidence type="ECO:0000313" key="3">
    <source>
        <dbReference type="EMBL" id="TCT00691.1"/>
    </source>
</evidence>
<evidence type="ECO:0000256" key="1">
    <source>
        <dbReference type="SAM" id="MobiDB-lite"/>
    </source>
</evidence>
<dbReference type="InterPro" id="IPR036063">
    <property type="entry name" value="Smr_dom_sf"/>
</dbReference>
<name>A0A4R3LL92_9GAMM</name>
<feature type="region of interest" description="Disordered" evidence="1">
    <location>
        <begin position="1"/>
        <end position="60"/>
    </location>
</feature>
<dbReference type="GO" id="GO:0004520">
    <property type="term" value="F:DNA endonuclease activity"/>
    <property type="evidence" value="ECO:0007669"/>
    <property type="project" value="TreeGrafter"/>
</dbReference>